<dbReference type="AlphaFoldDB" id="K2SF39"/>
<dbReference type="InterPro" id="IPR002225">
    <property type="entry name" value="3Beta_OHSteriod_DH/Estase"/>
</dbReference>
<dbReference type="EMBL" id="AHHD01000298">
    <property type="protein sequence ID" value="EKG15450.1"/>
    <property type="molecule type" value="Genomic_DNA"/>
</dbReference>
<dbReference type="InterPro" id="IPR036291">
    <property type="entry name" value="NAD(P)-bd_dom_sf"/>
</dbReference>
<evidence type="ECO:0000256" key="3">
    <source>
        <dbReference type="SAM" id="Phobius"/>
    </source>
</evidence>
<dbReference type="InParanoid" id="K2SF39"/>
<dbReference type="Proteomes" id="UP000007129">
    <property type="component" value="Unassembled WGS sequence"/>
</dbReference>
<dbReference type="Pfam" id="PF01073">
    <property type="entry name" value="3Beta_HSD"/>
    <property type="match status" value="1"/>
</dbReference>
<keyword evidence="5" id="KW-0413">Isomerase</keyword>
<evidence type="ECO:0000259" key="4">
    <source>
        <dbReference type="Pfam" id="PF01073"/>
    </source>
</evidence>
<dbReference type="HOGENOM" id="CLU_045580_1_0_1"/>
<dbReference type="InterPro" id="IPR050177">
    <property type="entry name" value="Lipid_A_modif_metabolic_enz"/>
</dbReference>
<comment type="similarity">
    <text evidence="1">Belongs to the 3-beta-HSD family.</text>
</comment>
<sequence length="533" mass="58572">MYLSDIVARLFSPTSYALSISAVLLLLYLRHVNRALASTPDEAARAASKPWTDREIRETYQKIKQSPVDIRKHLPPKQSRRYIVTGGAGKPYGRSPSMQRNLLISRVGLVGGSLVQHLLARGEDIGAIRIIDVRRPTPEVAGGLRRSAELSRVHFEAADITSPGSVDHAFSVPWPSSVADRPLTVFHTAATIRFAERAEDLLPLSEQVNVLGTKNVLAAAKAAGASIFIATSSGAIAIRRANFWVWPWQRFPTRFFQTIRDADYDLTRPHATYFGNYPVSKATAERIVRAADDPSTHFRTGAIRPASGVYGTSQDNTVGSYMRRGGVVDWIAHIINPFVYTENVSLAHLLLERYLITPARSTPGGEPVDIGGSAFTVTDPNPPIRFGDIARLLCTLLASPITFTPVPPIVFFVLAHLIEGYALFQFRYARRVLPALKGDLAFLQPALFAICCVHLFYDDGEARKRPEEGGLGYRGAWTSMEAMCQQVLVWNEEWKARFGGEDMGKKEEESVLDEVKGVAGLATSLPVASAQSS</sequence>
<evidence type="ECO:0000256" key="2">
    <source>
        <dbReference type="ARBA" id="ARBA00023002"/>
    </source>
</evidence>
<dbReference type="STRING" id="1126212.K2SF39"/>
<accession>K2SF39</accession>
<keyword evidence="3" id="KW-0472">Membrane</keyword>
<feature type="transmembrane region" description="Helical" evidence="3">
    <location>
        <begin position="6"/>
        <end position="29"/>
    </location>
</feature>
<dbReference type="eggNOG" id="KOG1430">
    <property type="taxonomic scope" value="Eukaryota"/>
</dbReference>
<dbReference type="VEuPathDB" id="FungiDB:MPH_07374"/>
<keyword evidence="3" id="KW-0812">Transmembrane</keyword>
<dbReference type="GO" id="GO:0016853">
    <property type="term" value="F:isomerase activity"/>
    <property type="evidence" value="ECO:0007669"/>
    <property type="project" value="UniProtKB-KW"/>
</dbReference>
<protein>
    <submittedName>
        <fullName evidence="5">3-beta hydroxysteroid dehydrogenase/isomerase</fullName>
    </submittedName>
</protein>
<dbReference type="SUPFAM" id="SSF51735">
    <property type="entry name" value="NAD(P)-binding Rossmann-fold domains"/>
    <property type="match status" value="1"/>
</dbReference>
<reference evidence="5 6" key="1">
    <citation type="journal article" date="2012" name="BMC Genomics">
        <title>Tools to kill: Genome of one of the most destructive plant pathogenic fungi Macrophomina phaseolina.</title>
        <authorList>
            <person name="Islam M.S."/>
            <person name="Haque M.S."/>
            <person name="Islam M.M."/>
            <person name="Emdad E.M."/>
            <person name="Halim A."/>
            <person name="Hossen Q.M.M."/>
            <person name="Hossain M.Z."/>
            <person name="Ahmed B."/>
            <person name="Rahim S."/>
            <person name="Rahman M.S."/>
            <person name="Alam M.M."/>
            <person name="Hou S."/>
            <person name="Wan X."/>
            <person name="Saito J.A."/>
            <person name="Alam M."/>
        </authorList>
    </citation>
    <scope>NUCLEOTIDE SEQUENCE [LARGE SCALE GENOMIC DNA]</scope>
    <source>
        <strain evidence="5 6">MS6</strain>
    </source>
</reference>
<dbReference type="GO" id="GO:0006694">
    <property type="term" value="P:steroid biosynthetic process"/>
    <property type="evidence" value="ECO:0007669"/>
    <property type="project" value="InterPro"/>
</dbReference>
<keyword evidence="3" id="KW-1133">Transmembrane helix</keyword>
<evidence type="ECO:0000256" key="1">
    <source>
        <dbReference type="ARBA" id="ARBA00009219"/>
    </source>
</evidence>
<proteinExistence type="inferred from homology"/>
<dbReference type="PANTHER" id="PTHR43245:SF51">
    <property type="entry name" value="SHORT CHAIN DEHYDROGENASE_REDUCTASE FAMILY 42E, MEMBER 2"/>
    <property type="match status" value="1"/>
</dbReference>
<evidence type="ECO:0000313" key="6">
    <source>
        <dbReference type="Proteomes" id="UP000007129"/>
    </source>
</evidence>
<dbReference type="GO" id="GO:0016616">
    <property type="term" value="F:oxidoreductase activity, acting on the CH-OH group of donors, NAD or NADP as acceptor"/>
    <property type="evidence" value="ECO:0007669"/>
    <property type="project" value="InterPro"/>
</dbReference>
<organism evidence="5 6">
    <name type="scientific">Macrophomina phaseolina (strain MS6)</name>
    <name type="common">Charcoal rot fungus</name>
    <dbReference type="NCBI Taxonomy" id="1126212"/>
    <lineage>
        <taxon>Eukaryota</taxon>
        <taxon>Fungi</taxon>
        <taxon>Dikarya</taxon>
        <taxon>Ascomycota</taxon>
        <taxon>Pezizomycotina</taxon>
        <taxon>Dothideomycetes</taxon>
        <taxon>Dothideomycetes incertae sedis</taxon>
        <taxon>Botryosphaeriales</taxon>
        <taxon>Botryosphaeriaceae</taxon>
        <taxon>Macrophomina</taxon>
    </lineage>
</organism>
<dbReference type="Gene3D" id="3.40.50.720">
    <property type="entry name" value="NAD(P)-binding Rossmann-like Domain"/>
    <property type="match status" value="1"/>
</dbReference>
<comment type="caution">
    <text evidence="5">The sequence shown here is derived from an EMBL/GenBank/DDBJ whole genome shotgun (WGS) entry which is preliminary data.</text>
</comment>
<name>K2SF39_MACPH</name>
<keyword evidence="2" id="KW-0560">Oxidoreductase</keyword>
<gene>
    <name evidence="5" type="ORF">MPH_07374</name>
</gene>
<evidence type="ECO:0000313" key="5">
    <source>
        <dbReference type="EMBL" id="EKG15450.1"/>
    </source>
</evidence>
<dbReference type="OrthoDB" id="10058185at2759"/>
<feature type="domain" description="3-beta hydroxysteroid dehydrogenase/isomerase" evidence="4">
    <location>
        <begin position="107"/>
        <end position="394"/>
    </location>
</feature>
<dbReference type="PANTHER" id="PTHR43245">
    <property type="entry name" value="BIFUNCTIONAL POLYMYXIN RESISTANCE PROTEIN ARNA"/>
    <property type="match status" value="1"/>
</dbReference>